<dbReference type="GO" id="GO:0005829">
    <property type="term" value="C:cytosol"/>
    <property type="evidence" value="ECO:0007669"/>
    <property type="project" value="TreeGrafter"/>
</dbReference>
<dbReference type="PANTHER" id="PTHR43393">
    <property type="entry name" value="CYTOKININ RIBOSIDE 5'-MONOPHOSPHATE PHOSPHORIBOHYDROLASE"/>
    <property type="match status" value="1"/>
</dbReference>
<dbReference type="PANTHER" id="PTHR43393:SF3">
    <property type="entry name" value="LYSINE DECARBOXYLASE-LIKE PROTEIN"/>
    <property type="match status" value="1"/>
</dbReference>
<accession>A0A7D5KU48</accession>
<dbReference type="EMBL" id="CP058529">
    <property type="protein sequence ID" value="QLG26960.1"/>
    <property type="molecule type" value="Genomic_DNA"/>
</dbReference>
<dbReference type="GeneID" id="56028193"/>
<sequence length="158" mass="15412">MRVSVIGAGRVDEGTAAVAEELGRLLGGRGHTLVCGGRGGVMRAACRGARGSGAETVGILPSADPAEANEYVTVPVATGLGHARNALVPLNGDAVVAVTGGPGTLSEIGFALVYGRPVAGLATHEIDGIEACDSPAAAVEYVEHAVDTGAVEGAGGGD</sequence>
<dbReference type="KEGG" id="halg:HUG10_05130"/>
<dbReference type="Proteomes" id="UP000509750">
    <property type="component" value="Chromosome"/>
</dbReference>
<keyword evidence="2" id="KW-1185">Reference proteome</keyword>
<evidence type="ECO:0000313" key="2">
    <source>
        <dbReference type="Proteomes" id="UP000509750"/>
    </source>
</evidence>
<dbReference type="Pfam" id="PF18306">
    <property type="entry name" value="LDcluster4"/>
    <property type="match status" value="1"/>
</dbReference>
<dbReference type="OrthoDB" id="9570at2157"/>
<gene>
    <name evidence="1" type="ORF">HUG10_05130</name>
</gene>
<dbReference type="RefSeq" id="WP_179168535.1">
    <property type="nucleotide sequence ID" value="NZ_CP058529.1"/>
</dbReference>
<dbReference type="Gene3D" id="3.40.50.450">
    <property type="match status" value="1"/>
</dbReference>
<dbReference type="NCBIfam" id="TIGR00725">
    <property type="entry name" value="TIGR00725 family protein"/>
    <property type="match status" value="1"/>
</dbReference>
<proteinExistence type="predicted"/>
<dbReference type="InterPro" id="IPR041164">
    <property type="entry name" value="LDcluster4"/>
</dbReference>
<organism evidence="1 2">
    <name type="scientific">Halorarum halophilum</name>
    <dbReference type="NCBI Taxonomy" id="2743090"/>
    <lineage>
        <taxon>Archaea</taxon>
        <taxon>Methanobacteriati</taxon>
        <taxon>Methanobacteriota</taxon>
        <taxon>Stenosarchaea group</taxon>
        <taxon>Halobacteria</taxon>
        <taxon>Halobacteriales</taxon>
        <taxon>Haloferacaceae</taxon>
        <taxon>Halorarum</taxon>
    </lineage>
</organism>
<dbReference type="InterPro" id="IPR005268">
    <property type="entry name" value="CHP00725"/>
</dbReference>
<reference evidence="1 2" key="1">
    <citation type="submission" date="2020-07" db="EMBL/GenBank/DDBJ databases">
        <title>Gai3-2, isolated from salt lake.</title>
        <authorList>
            <person name="Cui H."/>
            <person name="Shi X."/>
        </authorList>
    </citation>
    <scope>NUCLEOTIDE SEQUENCE [LARGE SCALE GENOMIC DNA]</scope>
    <source>
        <strain evidence="1 2">Gai3-2</strain>
    </source>
</reference>
<protein>
    <submittedName>
        <fullName evidence="1">TIGR00725 family protein</fullName>
    </submittedName>
</protein>
<dbReference type="AlphaFoldDB" id="A0A7D5KU48"/>
<name>A0A7D5KU48_9EURY</name>
<dbReference type="InterPro" id="IPR052341">
    <property type="entry name" value="LOG_family_nucleotidases"/>
</dbReference>
<dbReference type="SUPFAM" id="SSF102405">
    <property type="entry name" value="MCP/YpsA-like"/>
    <property type="match status" value="1"/>
</dbReference>
<evidence type="ECO:0000313" key="1">
    <source>
        <dbReference type="EMBL" id="QLG26960.1"/>
    </source>
</evidence>